<dbReference type="RefSeq" id="WP_224479473.1">
    <property type="nucleotide sequence ID" value="NZ_JAIUJS010000027.1"/>
</dbReference>
<evidence type="ECO:0000259" key="1">
    <source>
        <dbReference type="Pfam" id="PF09722"/>
    </source>
</evidence>
<name>A0ABS7Y7F2_9FLAO</name>
<organism evidence="3 4">
    <name type="scientific">Winogradskyella vincentii</name>
    <dbReference type="NCBI Taxonomy" id="2877122"/>
    <lineage>
        <taxon>Bacteria</taxon>
        <taxon>Pseudomonadati</taxon>
        <taxon>Bacteroidota</taxon>
        <taxon>Flavobacteriia</taxon>
        <taxon>Flavobacteriales</taxon>
        <taxon>Flavobacteriaceae</taxon>
        <taxon>Winogradskyella</taxon>
    </lineage>
</organism>
<dbReference type="EMBL" id="JAIUJS010000027">
    <property type="protein sequence ID" value="MCA0154532.1"/>
    <property type="molecule type" value="Genomic_DNA"/>
</dbReference>
<comment type="caution">
    <text evidence="3">The sequence shown here is derived from an EMBL/GenBank/DDBJ whole genome shotgun (WGS) entry which is preliminary data.</text>
</comment>
<dbReference type="Proteomes" id="UP001198402">
    <property type="component" value="Unassembled WGS sequence"/>
</dbReference>
<feature type="domain" description="Antitoxin Xre-like helix-turn-helix" evidence="2">
    <location>
        <begin position="69"/>
        <end position="129"/>
    </location>
</feature>
<sequence>MNSQTNVLYLQTNVNNMVTEKQKEHTSDLTAVNKAIKVYFRNIDKSSRVKVKAKNITYSDFFENKMLIIRAIRQGLPYTLFSKIKEITPFSEDDWAEYLNLSKKTLQRHRNDANYLFKPIHTEKIIELAEVTNFGKEVFDSTEQFYLWLNTPSYALGNLKPAELLKDSYGKELVMGELNRIDQGIFA</sequence>
<dbReference type="InterPro" id="IPR024467">
    <property type="entry name" value="Xre/MbcA/ParS-like_toxin-bd"/>
</dbReference>
<accession>A0ABS7Y7F2</accession>
<keyword evidence="4" id="KW-1185">Reference proteome</keyword>
<dbReference type="Pfam" id="PF20432">
    <property type="entry name" value="Xre-like-HTH"/>
    <property type="match status" value="1"/>
</dbReference>
<gene>
    <name evidence="3" type="ORF">LBV24_15000</name>
</gene>
<dbReference type="Pfam" id="PF09722">
    <property type="entry name" value="Xre_MbcA_ParS_C"/>
    <property type="match status" value="1"/>
</dbReference>
<proteinExistence type="predicted"/>
<protein>
    <submittedName>
        <fullName evidence="3">DUF2384 domain-containing protein</fullName>
    </submittedName>
</protein>
<evidence type="ECO:0000313" key="4">
    <source>
        <dbReference type="Proteomes" id="UP001198402"/>
    </source>
</evidence>
<evidence type="ECO:0000313" key="3">
    <source>
        <dbReference type="EMBL" id="MCA0154532.1"/>
    </source>
</evidence>
<reference evidence="4" key="1">
    <citation type="submission" date="2023-07" db="EMBL/GenBank/DDBJ databases">
        <authorList>
            <person name="Yue Y."/>
        </authorList>
    </citation>
    <scope>NUCLEOTIDE SEQUENCE [LARGE SCALE GENOMIC DNA]</scope>
    <source>
        <strain evidence="4">2Y89</strain>
    </source>
</reference>
<dbReference type="NCBIfam" id="TIGR02293">
    <property type="entry name" value="TAS_TIGR02293"/>
    <property type="match status" value="1"/>
</dbReference>
<dbReference type="InterPro" id="IPR046847">
    <property type="entry name" value="Xre-like_HTH"/>
</dbReference>
<feature type="domain" description="Antitoxin Xre/MbcA/ParS-like toxin-binding" evidence="1">
    <location>
        <begin position="137"/>
        <end position="184"/>
    </location>
</feature>
<dbReference type="InterPro" id="IPR011979">
    <property type="entry name" value="Antitox_Xre"/>
</dbReference>
<evidence type="ECO:0000259" key="2">
    <source>
        <dbReference type="Pfam" id="PF20432"/>
    </source>
</evidence>